<protein>
    <submittedName>
        <fullName evidence="2">Uncharacterized protein</fullName>
    </submittedName>
</protein>
<name>A0A4Z2HG18_9TELE</name>
<proteinExistence type="predicted"/>
<sequence>MFGVKRQDVGGFAFFPPGGPCGSPAPQQTRLQSDGAPAKERKAIRDIKYIGRVRTARGGLTVQASKALHGVEEQQRETRVHFTWSNANRRTGPVRSASSNPSRAWRLPATSLCFRKHHSGSARRSLRRPLSGLADAFNTV</sequence>
<organism evidence="2 3">
    <name type="scientific">Liparis tanakae</name>
    <name type="common">Tanaka's snailfish</name>
    <dbReference type="NCBI Taxonomy" id="230148"/>
    <lineage>
        <taxon>Eukaryota</taxon>
        <taxon>Metazoa</taxon>
        <taxon>Chordata</taxon>
        <taxon>Craniata</taxon>
        <taxon>Vertebrata</taxon>
        <taxon>Euteleostomi</taxon>
        <taxon>Actinopterygii</taxon>
        <taxon>Neopterygii</taxon>
        <taxon>Teleostei</taxon>
        <taxon>Neoteleostei</taxon>
        <taxon>Acanthomorphata</taxon>
        <taxon>Eupercaria</taxon>
        <taxon>Perciformes</taxon>
        <taxon>Cottioidei</taxon>
        <taxon>Cottales</taxon>
        <taxon>Liparidae</taxon>
        <taxon>Liparis</taxon>
    </lineage>
</organism>
<accession>A0A4Z2HG18</accession>
<evidence type="ECO:0000313" key="2">
    <source>
        <dbReference type="EMBL" id="TNN63874.1"/>
    </source>
</evidence>
<feature type="region of interest" description="Disordered" evidence="1">
    <location>
        <begin position="15"/>
        <end position="39"/>
    </location>
</feature>
<reference evidence="2 3" key="1">
    <citation type="submission" date="2019-03" db="EMBL/GenBank/DDBJ databases">
        <title>First draft genome of Liparis tanakae, snailfish: a comprehensive survey of snailfish specific genes.</title>
        <authorList>
            <person name="Kim W."/>
            <person name="Song I."/>
            <person name="Jeong J.-H."/>
            <person name="Kim D."/>
            <person name="Kim S."/>
            <person name="Ryu S."/>
            <person name="Song J.Y."/>
            <person name="Lee S.K."/>
        </authorList>
    </citation>
    <scope>NUCLEOTIDE SEQUENCE [LARGE SCALE GENOMIC DNA]</scope>
    <source>
        <tissue evidence="2">Muscle</tissue>
    </source>
</reference>
<gene>
    <name evidence="2" type="ORF">EYF80_025933</name>
</gene>
<keyword evidence="3" id="KW-1185">Reference proteome</keyword>
<evidence type="ECO:0000313" key="3">
    <source>
        <dbReference type="Proteomes" id="UP000314294"/>
    </source>
</evidence>
<feature type="compositionally biased region" description="Low complexity" evidence="1">
    <location>
        <begin position="15"/>
        <end position="26"/>
    </location>
</feature>
<dbReference type="EMBL" id="SRLO01000264">
    <property type="protein sequence ID" value="TNN63874.1"/>
    <property type="molecule type" value="Genomic_DNA"/>
</dbReference>
<evidence type="ECO:0000256" key="1">
    <source>
        <dbReference type="SAM" id="MobiDB-lite"/>
    </source>
</evidence>
<comment type="caution">
    <text evidence="2">The sequence shown here is derived from an EMBL/GenBank/DDBJ whole genome shotgun (WGS) entry which is preliminary data.</text>
</comment>
<dbReference type="AlphaFoldDB" id="A0A4Z2HG18"/>
<dbReference type="Proteomes" id="UP000314294">
    <property type="component" value="Unassembled WGS sequence"/>
</dbReference>